<dbReference type="GO" id="GO:0071949">
    <property type="term" value="F:FAD binding"/>
    <property type="evidence" value="ECO:0007669"/>
    <property type="project" value="InterPro"/>
</dbReference>
<name>A0A2T0UBK5_9SPHI</name>
<accession>A0A2T0UBK5</accession>
<reference evidence="2 3" key="1">
    <citation type="submission" date="2018-03" db="EMBL/GenBank/DDBJ databases">
        <title>Genomic Encyclopedia of Type Strains, Phase III (KMG-III): the genomes of soil and plant-associated and newly described type strains.</title>
        <authorList>
            <person name="Whitman W."/>
        </authorList>
    </citation>
    <scope>NUCLEOTIDE SEQUENCE [LARGE SCALE GENOMIC DNA]</scope>
    <source>
        <strain evidence="2 3">CGMCC 1.9313</strain>
    </source>
</reference>
<gene>
    <name evidence="2" type="ORF">B0I27_101268</name>
</gene>
<dbReference type="OrthoDB" id="1122028at2"/>
<evidence type="ECO:0000259" key="1">
    <source>
        <dbReference type="PROSITE" id="PS50925"/>
    </source>
</evidence>
<sequence>MLYYLIYCSVASELMAEEDLRVLLKQARARNRELVITGMLVYVEGGYGMRRQGRFMQVLEGSRFLVETLFEKIRNDNRHHEVVVLEEGAIHKRSFKTWEMGFERTEQFPPADASFSFLKSFYDERQDRDVSA</sequence>
<proteinExistence type="predicted"/>
<feature type="domain" description="BLUF" evidence="1">
    <location>
        <begin position="2"/>
        <end position="101"/>
    </location>
</feature>
<dbReference type="EMBL" id="PVTH01000001">
    <property type="protein sequence ID" value="PRY55299.1"/>
    <property type="molecule type" value="Genomic_DNA"/>
</dbReference>
<dbReference type="InterPro" id="IPR036046">
    <property type="entry name" value="Acylphosphatase-like_dom_sf"/>
</dbReference>
<keyword evidence="3" id="KW-1185">Reference proteome</keyword>
<organism evidence="2 3">
    <name type="scientific">Arcticibacter pallidicorallinus</name>
    <dbReference type="NCBI Taxonomy" id="1259464"/>
    <lineage>
        <taxon>Bacteria</taxon>
        <taxon>Pseudomonadati</taxon>
        <taxon>Bacteroidota</taxon>
        <taxon>Sphingobacteriia</taxon>
        <taxon>Sphingobacteriales</taxon>
        <taxon>Sphingobacteriaceae</taxon>
        <taxon>Arcticibacter</taxon>
    </lineage>
</organism>
<dbReference type="InterPro" id="IPR007024">
    <property type="entry name" value="BLUF_domain"/>
</dbReference>
<dbReference type="PROSITE" id="PS50925">
    <property type="entry name" value="BLUF"/>
    <property type="match status" value="1"/>
</dbReference>
<dbReference type="SMART" id="SM01034">
    <property type="entry name" value="BLUF"/>
    <property type="match status" value="1"/>
</dbReference>
<evidence type="ECO:0000313" key="2">
    <source>
        <dbReference type="EMBL" id="PRY55299.1"/>
    </source>
</evidence>
<dbReference type="Proteomes" id="UP000238034">
    <property type="component" value="Unassembled WGS sequence"/>
</dbReference>
<comment type="caution">
    <text evidence="2">The sequence shown here is derived from an EMBL/GenBank/DDBJ whole genome shotgun (WGS) entry which is preliminary data.</text>
</comment>
<dbReference type="Gene3D" id="3.30.70.100">
    <property type="match status" value="1"/>
</dbReference>
<dbReference type="Pfam" id="PF04940">
    <property type="entry name" value="BLUF"/>
    <property type="match status" value="1"/>
</dbReference>
<evidence type="ECO:0000313" key="3">
    <source>
        <dbReference type="Proteomes" id="UP000238034"/>
    </source>
</evidence>
<dbReference type="AlphaFoldDB" id="A0A2T0UBK5"/>
<dbReference type="RefSeq" id="WP_106290607.1">
    <property type="nucleotide sequence ID" value="NZ_PVTH01000001.1"/>
</dbReference>
<dbReference type="GO" id="GO:0009882">
    <property type="term" value="F:blue light photoreceptor activity"/>
    <property type="evidence" value="ECO:0007669"/>
    <property type="project" value="InterPro"/>
</dbReference>
<protein>
    <submittedName>
        <fullName evidence="2">FAD-dependent sensor of blue light</fullName>
    </submittedName>
</protein>
<dbReference type="SUPFAM" id="SSF54975">
    <property type="entry name" value="Acylphosphatase/BLUF domain-like"/>
    <property type="match status" value="1"/>
</dbReference>